<gene>
    <name evidence="3" type="ORF">BPA30113_07521</name>
</gene>
<dbReference type="EMBL" id="CABVQD010000065">
    <property type="protein sequence ID" value="VWC48451.1"/>
    <property type="molecule type" value="Genomic_DNA"/>
</dbReference>
<dbReference type="Pfam" id="PF00144">
    <property type="entry name" value="Beta-lactamase"/>
    <property type="match status" value="1"/>
</dbReference>
<evidence type="ECO:0000313" key="3">
    <source>
        <dbReference type="EMBL" id="VWC48451.1"/>
    </source>
</evidence>
<feature type="domain" description="Beta-lactamase-related" evidence="2">
    <location>
        <begin position="17"/>
        <end position="69"/>
    </location>
</feature>
<evidence type="ECO:0000259" key="2">
    <source>
        <dbReference type="Pfam" id="PF00144"/>
    </source>
</evidence>
<sequence length="77" mass="8582">MHDHTRQPRGGQTARQNQKHNKLWSNKTGSTNGFGAYVAFIPQKRLGIVMLADKNFPVDERVTAAYRILTSLAGGEQ</sequence>
<organism evidence="3 4">
    <name type="scientific">Burkholderia paludis</name>
    <dbReference type="NCBI Taxonomy" id="1506587"/>
    <lineage>
        <taxon>Bacteria</taxon>
        <taxon>Pseudomonadati</taxon>
        <taxon>Pseudomonadota</taxon>
        <taxon>Betaproteobacteria</taxon>
        <taxon>Burkholderiales</taxon>
        <taxon>Burkholderiaceae</taxon>
        <taxon>Burkholderia</taxon>
        <taxon>Burkholderia cepacia complex</taxon>
    </lineage>
</organism>
<keyword evidence="4" id="KW-1185">Reference proteome</keyword>
<evidence type="ECO:0000313" key="4">
    <source>
        <dbReference type="Proteomes" id="UP000494330"/>
    </source>
</evidence>
<protein>
    <submittedName>
        <fullName evidence="3">Class C beta-lactamase</fullName>
    </submittedName>
</protein>
<proteinExistence type="predicted"/>
<name>A0A6P2SE96_9BURK</name>
<dbReference type="AlphaFoldDB" id="A0A6P2SE96"/>
<feature type="region of interest" description="Disordered" evidence="1">
    <location>
        <begin position="1"/>
        <end position="27"/>
    </location>
</feature>
<dbReference type="InterPro" id="IPR012338">
    <property type="entry name" value="Beta-lactam/transpept-like"/>
</dbReference>
<dbReference type="Gene3D" id="3.40.710.10">
    <property type="entry name" value="DD-peptidase/beta-lactamase superfamily"/>
    <property type="match status" value="1"/>
</dbReference>
<dbReference type="Proteomes" id="UP000494330">
    <property type="component" value="Unassembled WGS sequence"/>
</dbReference>
<dbReference type="InterPro" id="IPR001466">
    <property type="entry name" value="Beta-lactam-related"/>
</dbReference>
<evidence type="ECO:0000256" key="1">
    <source>
        <dbReference type="SAM" id="MobiDB-lite"/>
    </source>
</evidence>
<reference evidence="3 4" key="1">
    <citation type="submission" date="2019-09" db="EMBL/GenBank/DDBJ databases">
        <authorList>
            <person name="Depoorter E."/>
        </authorList>
    </citation>
    <scope>NUCLEOTIDE SEQUENCE [LARGE SCALE GENOMIC DNA]</scope>
    <source>
        <strain evidence="3">LMG 30113</strain>
    </source>
</reference>
<accession>A0A6P2SE96</accession>
<dbReference type="SUPFAM" id="SSF56601">
    <property type="entry name" value="beta-lactamase/transpeptidase-like"/>
    <property type="match status" value="1"/>
</dbReference>